<evidence type="ECO:0000256" key="4">
    <source>
        <dbReference type="ARBA" id="ARBA00022741"/>
    </source>
</evidence>
<dbReference type="InterPro" id="IPR027417">
    <property type="entry name" value="P-loop_NTPase"/>
</dbReference>
<feature type="transmembrane region" description="Helical" evidence="8">
    <location>
        <begin position="12"/>
        <end position="31"/>
    </location>
</feature>
<dbReference type="SMART" id="SM00382">
    <property type="entry name" value="AAA"/>
    <property type="match status" value="1"/>
</dbReference>
<dbReference type="GO" id="GO:0005524">
    <property type="term" value="F:ATP binding"/>
    <property type="evidence" value="ECO:0007669"/>
    <property type="project" value="UniProtKB-KW"/>
</dbReference>
<keyword evidence="8" id="KW-0812">Transmembrane</keyword>
<feature type="domain" description="AAA+ ATPase" evidence="9">
    <location>
        <begin position="340"/>
        <end position="524"/>
    </location>
</feature>
<evidence type="ECO:0000313" key="10">
    <source>
        <dbReference type="EMBL" id="KTD33580.1"/>
    </source>
</evidence>
<keyword evidence="8" id="KW-1133">Transmembrane helix</keyword>
<dbReference type="AlphaFoldDB" id="A0A0W0WMP3"/>
<dbReference type="PANTHER" id="PTHR43553">
    <property type="entry name" value="HEAVY METAL TRANSPORTER"/>
    <property type="match status" value="1"/>
</dbReference>
<evidence type="ECO:0000256" key="3">
    <source>
        <dbReference type="ARBA" id="ARBA00022475"/>
    </source>
</evidence>
<keyword evidence="11" id="KW-1185">Reference proteome</keyword>
<reference evidence="10 11" key="1">
    <citation type="submission" date="2015-11" db="EMBL/GenBank/DDBJ databases">
        <title>Genomic analysis of 38 Legionella species identifies large and diverse effector repertoires.</title>
        <authorList>
            <person name="Burstein D."/>
            <person name="Amaro F."/>
            <person name="Zusman T."/>
            <person name="Lifshitz Z."/>
            <person name="Cohen O."/>
            <person name="Gilbert J.A."/>
            <person name="Pupko T."/>
            <person name="Shuman H.A."/>
            <person name="Segal G."/>
        </authorList>
    </citation>
    <scope>NUCLEOTIDE SEQUENCE [LARGE SCALE GENOMIC DNA]</scope>
    <source>
        <strain evidence="10 11">ATCC 49506</strain>
    </source>
</reference>
<evidence type="ECO:0000256" key="7">
    <source>
        <dbReference type="ARBA" id="ARBA00023136"/>
    </source>
</evidence>
<dbReference type="InterPro" id="IPR050095">
    <property type="entry name" value="ECF_ABC_transporter_ATP-bd"/>
</dbReference>
<comment type="caution">
    <text evidence="10">The sequence shown here is derived from an EMBL/GenBank/DDBJ whole genome shotgun (WGS) entry which is preliminary data.</text>
</comment>
<evidence type="ECO:0000313" key="11">
    <source>
        <dbReference type="Proteomes" id="UP000054725"/>
    </source>
</evidence>
<evidence type="ECO:0000256" key="8">
    <source>
        <dbReference type="SAM" id="Phobius"/>
    </source>
</evidence>
<evidence type="ECO:0000256" key="6">
    <source>
        <dbReference type="ARBA" id="ARBA00022967"/>
    </source>
</evidence>
<evidence type="ECO:0000256" key="5">
    <source>
        <dbReference type="ARBA" id="ARBA00022840"/>
    </source>
</evidence>
<keyword evidence="2" id="KW-0813">Transport</keyword>
<dbReference type="InterPro" id="IPR003593">
    <property type="entry name" value="AAA+_ATPase"/>
</dbReference>
<dbReference type="InterPro" id="IPR003439">
    <property type="entry name" value="ABC_transporter-like_ATP-bd"/>
</dbReference>
<keyword evidence="3" id="KW-1003">Cell membrane</keyword>
<comment type="subcellular location">
    <subcellularLocation>
        <location evidence="1">Cell membrane</location>
        <topology evidence="1">Peripheral membrane protein</topology>
    </subcellularLocation>
</comment>
<dbReference type="EMBL" id="LNYO01000023">
    <property type="protein sequence ID" value="KTD33580.1"/>
    <property type="molecule type" value="Genomic_DNA"/>
</dbReference>
<dbReference type="GO" id="GO:0043190">
    <property type="term" value="C:ATP-binding cassette (ABC) transporter complex"/>
    <property type="evidence" value="ECO:0007669"/>
    <property type="project" value="TreeGrafter"/>
</dbReference>
<feature type="transmembrane region" description="Helical" evidence="8">
    <location>
        <begin position="43"/>
        <end position="63"/>
    </location>
</feature>
<keyword evidence="7 8" id="KW-0472">Membrane</keyword>
<gene>
    <name evidence="10" type="ORF">Lnau_2331</name>
</gene>
<feature type="transmembrane region" description="Helical" evidence="8">
    <location>
        <begin position="265"/>
        <end position="283"/>
    </location>
</feature>
<dbReference type="GO" id="GO:0042626">
    <property type="term" value="F:ATPase-coupled transmembrane transporter activity"/>
    <property type="evidence" value="ECO:0007669"/>
    <property type="project" value="TreeGrafter"/>
</dbReference>
<evidence type="ECO:0000259" key="9">
    <source>
        <dbReference type="SMART" id="SM00382"/>
    </source>
</evidence>
<protein>
    <submittedName>
        <fullName evidence="10">ABC transporter</fullName>
    </submittedName>
</protein>
<dbReference type="PANTHER" id="PTHR43553:SF27">
    <property type="entry name" value="ENERGY-COUPLING FACTOR TRANSPORTER ATP-BINDING PROTEIN ECFA2"/>
    <property type="match status" value="1"/>
</dbReference>
<dbReference type="Proteomes" id="UP000054725">
    <property type="component" value="Unassembled WGS sequence"/>
</dbReference>
<keyword evidence="6" id="KW-1278">Translocase</keyword>
<name>A0A0W0WMP3_9GAMM</name>
<dbReference type="PATRIC" id="fig|45070.6.peg.2458"/>
<evidence type="ECO:0000256" key="1">
    <source>
        <dbReference type="ARBA" id="ARBA00004202"/>
    </source>
</evidence>
<dbReference type="GO" id="GO:0016887">
    <property type="term" value="F:ATP hydrolysis activity"/>
    <property type="evidence" value="ECO:0007669"/>
    <property type="project" value="InterPro"/>
</dbReference>
<keyword evidence="5" id="KW-0067">ATP-binding</keyword>
<dbReference type="Pfam" id="PF00005">
    <property type="entry name" value="ABC_tran"/>
    <property type="match status" value="1"/>
</dbReference>
<evidence type="ECO:0000256" key="2">
    <source>
        <dbReference type="ARBA" id="ARBA00022448"/>
    </source>
</evidence>
<organism evidence="10 11">
    <name type="scientific">Legionella nautarum</name>
    <dbReference type="NCBI Taxonomy" id="45070"/>
    <lineage>
        <taxon>Bacteria</taxon>
        <taxon>Pseudomonadati</taxon>
        <taxon>Pseudomonadota</taxon>
        <taxon>Gammaproteobacteria</taxon>
        <taxon>Legionellales</taxon>
        <taxon>Legionellaceae</taxon>
        <taxon>Legionella</taxon>
    </lineage>
</organism>
<feature type="transmembrane region" description="Helical" evidence="8">
    <location>
        <begin position="130"/>
        <end position="159"/>
    </location>
</feature>
<accession>A0A0W0WMP3</accession>
<sequence length="534" mass="62708">MFKLYNINKIKLMSAFLSFTKYTAWCGFFIFQGRAIQQAINKNTLFEQLLLTLVWFVLTKLIVMFSDLTNKFLACYYENKEIAEQWKLQFPKKIYHDNEQKHNLIYLFYFDHLPNLYNLECAIINNQCTIMIVLVMVVSLLIYTQFFYGIFALIALFYLNYLSKNIFLKRLDYHQDRIHDNKRSILTWINEYFKSYREISFNWVEQIHLWRKSAYYPLYESKNNFILAQLLRDIMAQIMVELPFIINTLLVIVAVYFNHLSITNMFVWVGFSQLIINASNAFLENNANQCKKRILIKAINEIASSFKIKDKNIVLNKSHLNEDLIQVKLQDNTINELSIKPGIYHIKGSNGSGKTTLLNSILGYEREVQVHNQSDLKQMLANIPKTKIRVVERDPVIFKSLKTFNEQILGPINPNYSDWQIALDEKMRGRLSTHLINAFLALFLKIEEKFYERRNGQFSSGEKILISLLRSLSSWDRTVSILVIDECTAFLDTQIKDLFLRCLSELSAITAVYLSTHEEVNLAKPVKVNLEIIR</sequence>
<dbReference type="STRING" id="45070.Lnau_2331"/>
<dbReference type="OrthoDB" id="9801987at2"/>
<dbReference type="Gene3D" id="3.40.50.300">
    <property type="entry name" value="P-loop containing nucleotide triphosphate hydrolases"/>
    <property type="match status" value="1"/>
</dbReference>
<feature type="transmembrane region" description="Helical" evidence="8">
    <location>
        <begin position="238"/>
        <end position="259"/>
    </location>
</feature>
<dbReference type="RefSeq" id="WP_058505334.1">
    <property type="nucleotide sequence ID" value="NZ_CAAAIF010000005.1"/>
</dbReference>
<proteinExistence type="predicted"/>
<keyword evidence="4" id="KW-0547">Nucleotide-binding</keyword>
<dbReference type="SUPFAM" id="SSF52540">
    <property type="entry name" value="P-loop containing nucleoside triphosphate hydrolases"/>
    <property type="match status" value="1"/>
</dbReference>